<keyword evidence="2" id="KW-0547">Nucleotide-binding</keyword>
<dbReference type="SUPFAM" id="SSF53067">
    <property type="entry name" value="Actin-like ATPase domain"/>
    <property type="match status" value="2"/>
</dbReference>
<proteinExistence type="inferred from homology"/>
<dbReference type="PANTHER" id="PTHR19375">
    <property type="entry name" value="HEAT SHOCK PROTEIN 70KDA"/>
    <property type="match status" value="1"/>
</dbReference>
<evidence type="ECO:0000256" key="3">
    <source>
        <dbReference type="ARBA" id="ARBA00022840"/>
    </source>
</evidence>
<comment type="similarity">
    <text evidence="1">Belongs to the heat shock protein 70 family.</text>
</comment>
<dbReference type="EMBL" id="LR862148">
    <property type="protein sequence ID" value="CAD1830417.1"/>
    <property type="molecule type" value="Genomic_DNA"/>
</dbReference>
<name>A0A6V7PHW9_ANACO</name>
<dbReference type="GO" id="GO:0005524">
    <property type="term" value="F:ATP binding"/>
    <property type="evidence" value="ECO:0007669"/>
    <property type="project" value="UniProtKB-KW"/>
</dbReference>
<dbReference type="GO" id="GO:0140662">
    <property type="term" value="F:ATP-dependent protein folding chaperone"/>
    <property type="evidence" value="ECO:0007669"/>
    <property type="project" value="InterPro"/>
</dbReference>
<protein>
    <submittedName>
        <fullName evidence="4">Uncharacterized protein</fullName>
    </submittedName>
</protein>
<accession>A0A6V7PHW9</accession>
<dbReference type="Gene3D" id="3.30.420.40">
    <property type="match status" value="2"/>
</dbReference>
<gene>
    <name evidence="4" type="ORF">CB5_LOCUS13628</name>
</gene>
<dbReference type="Gene3D" id="3.90.640.10">
    <property type="entry name" value="Actin, Chain A, domain 4"/>
    <property type="match status" value="1"/>
</dbReference>
<evidence type="ECO:0000256" key="2">
    <source>
        <dbReference type="ARBA" id="ARBA00022741"/>
    </source>
</evidence>
<sequence length="167" mass="18391">MVPYKRVKAPNGDEWVEANDQQYSLSDWSICKATKDAGRIAGLDVQRIINGATAAALSYGLIFDINHLIFQSLEMSNVTDGDTFLCAEGFDNALLEILVSELKRTDAIDLSKAKIELSSTSQTKINLSFMAADDSGAKHLNKSLTNSKFESLVNRTIERTMTPVRDV</sequence>
<dbReference type="InterPro" id="IPR043129">
    <property type="entry name" value="ATPase_NBD"/>
</dbReference>
<dbReference type="FunFam" id="3.90.640.10:FF:000003">
    <property type="entry name" value="Molecular chaperone DnaK"/>
    <property type="match status" value="1"/>
</dbReference>
<dbReference type="InterPro" id="IPR013126">
    <property type="entry name" value="Hsp_70_fam"/>
</dbReference>
<evidence type="ECO:0000256" key="1">
    <source>
        <dbReference type="ARBA" id="ARBA00007381"/>
    </source>
</evidence>
<dbReference type="AlphaFoldDB" id="A0A6V7PHW9"/>
<dbReference type="Pfam" id="PF00012">
    <property type="entry name" value="HSP70"/>
    <property type="match status" value="1"/>
</dbReference>
<reference evidence="4" key="1">
    <citation type="submission" date="2020-07" db="EMBL/GenBank/DDBJ databases">
        <authorList>
            <person name="Lin J."/>
        </authorList>
    </citation>
    <scope>NUCLEOTIDE SEQUENCE</scope>
</reference>
<dbReference type="FunFam" id="3.30.420.40:FF:000028">
    <property type="entry name" value="heat shock 70 kDa protein-like"/>
    <property type="match status" value="1"/>
</dbReference>
<evidence type="ECO:0000313" key="4">
    <source>
        <dbReference type="EMBL" id="CAD1830417.1"/>
    </source>
</evidence>
<keyword evidence="3" id="KW-0067">ATP-binding</keyword>
<organism evidence="4">
    <name type="scientific">Ananas comosus var. bracteatus</name>
    <name type="common">red pineapple</name>
    <dbReference type="NCBI Taxonomy" id="296719"/>
    <lineage>
        <taxon>Eukaryota</taxon>
        <taxon>Viridiplantae</taxon>
        <taxon>Streptophyta</taxon>
        <taxon>Embryophyta</taxon>
        <taxon>Tracheophyta</taxon>
        <taxon>Spermatophyta</taxon>
        <taxon>Magnoliopsida</taxon>
        <taxon>Liliopsida</taxon>
        <taxon>Poales</taxon>
        <taxon>Bromeliaceae</taxon>
        <taxon>Bromelioideae</taxon>
        <taxon>Ananas</taxon>
    </lineage>
</organism>